<keyword evidence="5" id="KW-1185">Reference proteome</keyword>
<reference evidence="4 5" key="1">
    <citation type="submission" date="2014-11" db="EMBL/GenBank/DDBJ databases">
        <authorList>
            <person name="Zhu J."/>
            <person name="Qi W."/>
            <person name="Song R."/>
        </authorList>
    </citation>
    <scope>NUCLEOTIDE SEQUENCE [LARGE SCALE GENOMIC DNA]</scope>
</reference>
<dbReference type="PANTHER" id="PTHR13206:SF0">
    <property type="entry name" value="E3 UBIQUITIN-PROTEIN LIGASE FANCL"/>
    <property type="match status" value="1"/>
</dbReference>
<feature type="region of interest" description="Disordered" evidence="2">
    <location>
        <begin position="19"/>
        <end position="43"/>
    </location>
</feature>
<dbReference type="InterPro" id="IPR013083">
    <property type="entry name" value="Znf_RING/FYVE/PHD"/>
</dbReference>
<dbReference type="Pfam" id="PF11793">
    <property type="entry name" value="FANCL_C"/>
    <property type="match status" value="1"/>
</dbReference>
<organism evidence="4 5">
    <name type="scientific">Vitrella brassicaformis (strain CCMP3155)</name>
    <dbReference type="NCBI Taxonomy" id="1169540"/>
    <lineage>
        <taxon>Eukaryota</taxon>
        <taxon>Sar</taxon>
        <taxon>Alveolata</taxon>
        <taxon>Colpodellida</taxon>
        <taxon>Vitrellaceae</taxon>
        <taxon>Vitrella</taxon>
    </lineage>
</organism>
<dbReference type="GO" id="GO:0036297">
    <property type="term" value="P:interstrand cross-link repair"/>
    <property type="evidence" value="ECO:0007669"/>
    <property type="project" value="InterPro"/>
</dbReference>
<dbReference type="Gene3D" id="3.10.110.20">
    <property type="entry name" value="RWD domain-like"/>
    <property type="match status" value="1"/>
</dbReference>
<dbReference type="InterPro" id="IPR026850">
    <property type="entry name" value="FANCL_C"/>
</dbReference>
<proteinExistence type="predicted"/>
<evidence type="ECO:0000259" key="3">
    <source>
        <dbReference type="PROSITE" id="PS50089"/>
    </source>
</evidence>
<evidence type="ECO:0000313" key="4">
    <source>
        <dbReference type="EMBL" id="CEM09161.1"/>
    </source>
</evidence>
<evidence type="ECO:0000256" key="1">
    <source>
        <dbReference type="PROSITE-ProRule" id="PRU00175"/>
    </source>
</evidence>
<dbReference type="CDD" id="cd23831">
    <property type="entry name" value="DRWD-N_FANCL"/>
    <property type="match status" value="1"/>
</dbReference>
<evidence type="ECO:0000313" key="5">
    <source>
        <dbReference type="Proteomes" id="UP000041254"/>
    </source>
</evidence>
<dbReference type="SUPFAM" id="SSF57850">
    <property type="entry name" value="RING/U-box"/>
    <property type="match status" value="1"/>
</dbReference>
<dbReference type="Pfam" id="PF18891">
    <property type="entry name" value="FANCL_d3"/>
    <property type="match status" value="1"/>
</dbReference>
<dbReference type="GO" id="GO:0008270">
    <property type="term" value="F:zinc ion binding"/>
    <property type="evidence" value="ECO:0007669"/>
    <property type="project" value="UniProtKB-KW"/>
</dbReference>
<keyword evidence="1" id="KW-0862">Zinc</keyword>
<protein>
    <recommendedName>
        <fullName evidence="3">RING-type domain-containing protein</fullName>
    </recommendedName>
</protein>
<dbReference type="SMART" id="SM01197">
    <property type="entry name" value="FANCL_C"/>
    <property type="match status" value="1"/>
</dbReference>
<gene>
    <name evidence="4" type="ORF">Vbra_21264</name>
</gene>
<feature type="domain" description="RING-type" evidence="3">
    <location>
        <begin position="373"/>
        <end position="428"/>
    </location>
</feature>
<name>A0A0G4FA49_VITBC</name>
<dbReference type="Gene3D" id="3.30.40.10">
    <property type="entry name" value="Zinc/RING finger domain, C3HC4 (zinc finger)"/>
    <property type="match status" value="1"/>
</dbReference>
<dbReference type="EMBL" id="CDMY01000394">
    <property type="protein sequence ID" value="CEM09161.1"/>
    <property type="molecule type" value="Genomic_DNA"/>
</dbReference>
<dbReference type="AlphaFoldDB" id="A0A0G4FA49"/>
<dbReference type="InterPro" id="IPR001841">
    <property type="entry name" value="Znf_RING"/>
</dbReference>
<dbReference type="STRING" id="1169540.A0A0G4FA49"/>
<dbReference type="OrthoDB" id="10263265at2759"/>
<accession>A0A0G4FA49</accession>
<dbReference type="VEuPathDB" id="CryptoDB:Vbra_21264"/>
<dbReference type="GO" id="GO:0061630">
    <property type="term" value="F:ubiquitin protein ligase activity"/>
    <property type="evidence" value="ECO:0007669"/>
    <property type="project" value="TreeGrafter"/>
</dbReference>
<dbReference type="GO" id="GO:0006513">
    <property type="term" value="P:protein monoubiquitination"/>
    <property type="evidence" value="ECO:0007669"/>
    <property type="project" value="TreeGrafter"/>
</dbReference>
<dbReference type="Gene3D" id="3.10.110.10">
    <property type="entry name" value="Ubiquitin Conjugating Enzyme"/>
    <property type="match status" value="1"/>
</dbReference>
<evidence type="ECO:0000256" key="2">
    <source>
        <dbReference type="SAM" id="MobiDB-lite"/>
    </source>
</evidence>
<dbReference type="PANTHER" id="PTHR13206">
    <property type="entry name" value="UBIQUITIN LIGASE PROTEIN PHF9 FANCONI ANEMIA GROUP L PROTEIN"/>
    <property type="match status" value="1"/>
</dbReference>
<dbReference type="CDD" id="cd23832">
    <property type="entry name" value="DRWD-C_FANCL"/>
    <property type="match status" value="1"/>
</dbReference>
<dbReference type="InterPro" id="IPR016135">
    <property type="entry name" value="UBQ-conjugating_enzyme/RWD"/>
</dbReference>
<dbReference type="InterPro" id="IPR043003">
    <property type="entry name" value="FANCL_d3_sf"/>
</dbReference>
<dbReference type="InParanoid" id="A0A0G4FA49"/>
<dbReference type="InterPro" id="IPR026848">
    <property type="entry name" value="Fancl"/>
</dbReference>
<sequence>MSVERCLFLSRLPPSESPVAAVSPRGALNGQARGTKRAADGEGGCRSEDFCVHGMLEGRELEVCLHLRAADGMRGGGVRCVGVYGDERLADILKDREEDLEQRLRGRDGLDNILHELESTLDRISPPNPPAPERSPVLLMSRILSDLESLGQHRLVSVTPGWDKLQVLVEDSSGRSHELRVQYSPQFIQAIEEEQQPSAGGVSRTWTRAIAAEISGDLPILPNPITVTAKPDVCVHPLACVYRHAVGFVDGLSGWFDVCDDIHRHARVIEPKKASYAPLRRRLGLTSEVSLMLTLDPRNPKSVNGQHVGFMGSEAARKPFERAYESAHRDRWDPQIGPRRNLEAILQHHFMPPDTHTGEQGMDVSDGPKEVTCGICYGSQLEGEAQPSAVCRSCGGAFHHKCLEEWLNSFVNVDAIDGRLEGPCPVCEQPVTCLARS</sequence>
<dbReference type="OMA" id="DEIGWNK"/>
<dbReference type="InterPro" id="IPR044037">
    <property type="entry name" value="FANCL_d3"/>
</dbReference>
<keyword evidence="1" id="KW-0479">Metal-binding</keyword>
<dbReference type="Proteomes" id="UP000041254">
    <property type="component" value="Unassembled WGS sequence"/>
</dbReference>
<dbReference type="GO" id="GO:0043240">
    <property type="term" value="C:Fanconi anaemia nuclear complex"/>
    <property type="evidence" value="ECO:0007669"/>
    <property type="project" value="InterPro"/>
</dbReference>
<dbReference type="PROSITE" id="PS50089">
    <property type="entry name" value="ZF_RING_2"/>
    <property type="match status" value="1"/>
</dbReference>
<keyword evidence="1" id="KW-0863">Zinc-finger</keyword>